<dbReference type="GO" id="GO:0016682">
    <property type="term" value="F:oxidoreductase activity, acting on diphenols and related substances as donors, oxygen as acceptor"/>
    <property type="evidence" value="ECO:0007669"/>
    <property type="project" value="TreeGrafter"/>
</dbReference>
<keyword evidence="11 12" id="KW-0472">Membrane</keyword>
<feature type="transmembrane region" description="Helical" evidence="12">
    <location>
        <begin position="191"/>
        <end position="212"/>
    </location>
</feature>
<dbReference type="PANTHER" id="PTHR30365">
    <property type="entry name" value="CYTOCHROME D UBIQUINOL OXIDASE"/>
    <property type="match status" value="1"/>
</dbReference>
<evidence type="ECO:0000256" key="11">
    <source>
        <dbReference type="ARBA" id="ARBA00023136"/>
    </source>
</evidence>
<protein>
    <submittedName>
        <fullName evidence="14">Cytochrome d ubiquinol oxidase, subunit I</fullName>
    </submittedName>
</protein>
<dbReference type="RefSeq" id="WP_057866339.1">
    <property type="nucleotide sequence ID" value="NZ_AZEY01000109.1"/>
</dbReference>
<evidence type="ECO:0000256" key="3">
    <source>
        <dbReference type="ARBA" id="ARBA00022448"/>
    </source>
</evidence>
<feature type="transmembrane region" description="Helical" evidence="12">
    <location>
        <begin position="96"/>
        <end position="120"/>
    </location>
</feature>
<dbReference type="PIRSF" id="PIRSF006446">
    <property type="entry name" value="Cyt_quinol_oxidase_1"/>
    <property type="match status" value="1"/>
</dbReference>
<feature type="transmembrane region" description="Helical" evidence="12">
    <location>
        <begin position="343"/>
        <end position="366"/>
    </location>
</feature>
<comment type="similarity">
    <text evidence="2 12">Belongs to the cytochrome ubiquinol oxidase subunit 1 family.</text>
</comment>
<feature type="transmembrane region" description="Helical" evidence="12">
    <location>
        <begin position="20"/>
        <end position="46"/>
    </location>
</feature>
<keyword evidence="7 12" id="KW-0479">Metal-binding</keyword>
<dbReference type="InterPro" id="IPR002585">
    <property type="entry name" value="Cyt-d_ubiquinol_oxidase_su_1"/>
</dbReference>
<organism evidence="14 15">
    <name type="scientific">Lentilactobacillus diolivorans DSM 14421</name>
    <dbReference type="NCBI Taxonomy" id="1423739"/>
    <lineage>
        <taxon>Bacteria</taxon>
        <taxon>Bacillati</taxon>
        <taxon>Bacillota</taxon>
        <taxon>Bacilli</taxon>
        <taxon>Lactobacillales</taxon>
        <taxon>Lactobacillaceae</taxon>
        <taxon>Lentilactobacillus</taxon>
    </lineage>
</organism>
<keyword evidence="4 12" id="KW-1003">Cell membrane</keyword>
<keyword evidence="6 12" id="KW-0812">Transmembrane</keyword>
<evidence type="ECO:0000256" key="12">
    <source>
        <dbReference type="PIRNR" id="PIRNR006446"/>
    </source>
</evidence>
<keyword evidence="9 12" id="KW-1133">Transmembrane helix</keyword>
<gene>
    <name evidence="14" type="ORF">FC85_GL002062</name>
</gene>
<evidence type="ECO:0000256" key="7">
    <source>
        <dbReference type="ARBA" id="ARBA00022723"/>
    </source>
</evidence>
<evidence type="ECO:0000256" key="1">
    <source>
        <dbReference type="ARBA" id="ARBA00004651"/>
    </source>
</evidence>
<dbReference type="GO" id="GO:0070069">
    <property type="term" value="C:cytochrome complex"/>
    <property type="evidence" value="ECO:0007669"/>
    <property type="project" value="UniProtKB-UniRule"/>
</dbReference>
<accession>A0A0R1S5Y6</accession>
<evidence type="ECO:0000256" key="10">
    <source>
        <dbReference type="ARBA" id="ARBA00023004"/>
    </source>
</evidence>
<evidence type="ECO:0000256" key="8">
    <source>
        <dbReference type="ARBA" id="ARBA00022982"/>
    </source>
</evidence>
<name>A0A0R1S5Y6_9LACO</name>
<comment type="subcellular location">
    <subcellularLocation>
        <location evidence="1">Cell membrane</location>
        <topology evidence="1">Multi-pass membrane protein</topology>
    </subcellularLocation>
</comment>
<dbReference type="Pfam" id="PF01654">
    <property type="entry name" value="Cyt_bd_oxida_I"/>
    <property type="match status" value="1"/>
</dbReference>
<feature type="transmembrane region" description="Helical" evidence="12">
    <location>
        <begin position="224"/>
        <end position="242"/>
    </location>
</feature>
<evidence type="ECO:0000256" key="13">
    <source>
        <dbReference type="SAM" id="MobiDB-lite"/>
    </source>
</evidence>
<dbReference type="GO" id="GO:0005886">
    <property type="term" value="C:plasma membrane"/>
    <property type="evidence" value="ECO:0007669"/>
    <property type="project" value="UniProtKB-SubCell"/>
</dbReference>
<sequence>MFNIGLSVLGLSRFQFAMTTVFHFFFVPFSIGLAFIVAIMETVYVIKKDDTYKNMAKFWGKIFLYSFAVGVVTGIIQEFQFGMNWSEYSRFMGDIFGAPLAIEALAAFFMESTFIGLWMFTWDRFNKVIHCLFIWLTAFGSTLSAVWILAANSFMQNPVGYAINASTHRVQMTSFSAVVSNRQLWNEFPHVIFGAFLTASFVVAGASAWRLLKKDHEHFYRKSLKVGLIIGLCACLGSVWSGDTQTRYLINSQPMKFSAMEGLYKNSTNKGEWAAAAGLDTKNHKTTWSIDIPYVLNILSYHKLSGTIKGQNQVNKELKAKYDNTRQGRNIKNYYVPTKTLFWSFRLMAVSAGLFGLIAIIGLWFNRKKSQAIMRQRWFLYVMGICLWLPFIVNTAGWFITEFGRYPWVVYGLLTIADAVSPTSTVVGLLFTNIVYFLIFAGLGLVMILLSHRVLKAGPDSVTTDGYSTKPDETSKKVDPYEMGAAHNE</sequence>
<keyword evidence="5 12" id="KW-0349">Heme</keyword>
<dbReference type="PANTHER" id="PTHR30365:SF15">
    <property type="entry name" value="CYTOCHROME BD UBIQUINOL OXIDASE SUBUNIT 1"/>
    <property type="match status" value="1"/>
</dbReference>
<evidence type="ECO:0000256" key="2">
    <source>
        <dbReference type="ARBA" id="ARBA00009819"/>
    </source>
</evidence>
<proteinExistence type="inferred from homology"/>
<evidence type="ECO:0000256" key="6">
    <source>
        <dbReference type="ARBA" id="ARBA00022692"/>
    </source>
</evidence>
<feature type="compositionally biased region" description="Basic and acidic residues" evidence="13">
    <location>
        <begin position="470"/>
        <end position="480"/>
    </location>
</feature>
<evidence type="ECO:0000256" key="5">
    <source>
        <dbReference type="ARBA" id="ARBA00022617"/>
    </source>
</evidence>
<evidence type="ECO:0000313" key="14">
    <source>
        <dbReference type="EMBL" id="KRL62266.1"/>
    </source>
</evidence>
<evidence type="ECO:0000313" key="15">
    <source>
        <dbReference type="Proteomes" id="UP000052013"/>
    </source>
</evidence>
<dbReference type="GO" id="GO:0046872">
    <property type="term" value="F:metal ion binding"/>
    <property type="evidence" value="ECO:0007669"/>
    <property type="project" value="UniProtKB-UniRule"/>
</dbReference>
<feature type="transmembrane region" description="Helical" evidence="12">
    <location>
        <begin position="58"/>
        <end position="76"/>
    </location>
</feature>
<dbReference type="Proteomes" id="UP000052013">
    <property type="component" value="Unassembled WGS sequence"/>
</dbReference>
<keyword evidence="8 12" id="KW-0249">Electron transport</keyword>
<feature type="transmembrane region" description="Helical" evidence="12">
    <location>
        <begin position="378"/>
        <end position="400"/>
    </location>
</feature>
<dbReference type="GO" id="GO:0009055">
    <property type="term" value="F:electron transfer activity"/>
    <property type="evidence" value="ECO:0007669"/>
    <property type="project" value="UniProtKB-UniRule"/>
</dbReference>
<feature type="transmembrane region" description="Helical" evidence="12">
    <location>
        <begin position="132"/>
        <end position="150"/>
    </location>
</feature>
<feature type="transmembrane region" description="Helical" evidence="12">
    <location>
        <begin position="430"/>
        <end position="450"/>
    </location>
</feature>
<evidence type="ECO:0000256" key="9">
    <source>
        <dbReference type="ARBA" id="ARBA00022989"/>
    </source>
</evidence>
<dbReference type="GO" id="GO:0020037">
    <property type="term" value="F:heme binding"/>
    <property type="evidence" value="ECO:0007669"/>
    <property type="project" value="TreeGrafter"/>
</dbReference>
<keyword evidence="10 12" id="KW-0408">Iron</keyword>
<dbReference type="EMBL" id="AZEY01000109">
    <property type="protein sequence ID" value="KRL62266.1"/>
    <property type="molecule type" value="Genomic_DNA"/>
</dbReference>
<keyword evidence="3 12" id="KW-0813">Transport</keyword>
<dbReference type="PATRIC" id="fig|1423739.3.peg.2149"/>
<dbReference type="AlphaFoldDB" id="A0A0R1S5Y6"/>
<reference evidence="14 15" key="1">
    <citation type="journal article" date="2015" name="Genome Announc.">
        <title>Expanding the biotechnology potential of lactobacilli through comparative genomics of 213 strains and associated genera.</title>
        <authorList>
            <person name="Sun Z."/>
            <person name="Harris H.M."/>
            <person name="McCann A."/>
            <person name="Guo C."/>
            <person name="Argimon S."/>
            <person name="Zhang W."/>
            <person name="Yang X."/>
            <person name="Jeffery I.B."/>
            <person name="Cooney J.C."/>
            <person name="Kagawa T.F."/>
            <person name="Liu W."/>
            <person name="Song Y."/>
            <person name="Salvetti E."/>
            <person name="Wrobel A."/>
            <person name="Rasinkangas P."/>
            <person name="Parkhill J."/>
            <person name="Rea M.C."/>
            <person name="O'Sullivan O."/>
            <person name="Ritari J."/>
            <person name="Douillard F.P."/>
            <person name="Paul Ross R."/>
            <person name="Yang R."/>
            <person name="Briner A.E."/>
            <person name="Felis G.E."/>
            <person name="de Vos W.M."/>
            <person name="Barrangou R."/>
            <person name="Klaenhammer T.R."/>
            <person name="Caufield P.W."/>
            <person name="Cui Y."/>
            <person name="Zhang H."/>
            <person name="O'Toole P.W."/>
        </authorList>
    </citation>
    <scope>NUCLEOTIDE SEQUENCE [LARGE SCALE GENOMIC DNA]</scope>
    <source>
        <strain evidence="14 15">DSM 14421</strain>
    </source>
</reference>
<evidence type="ECO:0000256" key="4">
    <source>
        <dbReference type="ARBA" id="ARBA00022475"/>
    </source>
</evidence>
<dbReference type="STRING" id="1423739.FC85_GL002062"/>
<feature type="region of interest" description="Disordered" evidence="13">
    <location>
        <begin position="462"/>
        <end position="489"/>
    </location>
</feature>
<comment type="caution">
    <text evidence="14">The sequence shown here is derived from an EMBL/GenBank/DDBJ whole genome shotgun (WGS) entry which is preliminary data.</text>
</comment>
<dbReference type="GO" id="GO:0019646">
    <property type="term" value="P:aerobic electron transport chain"/>
    <property type="evidence" value="ECO:0007669"/>
    <property type="project" value="InterPro"/>
</dbReference>